<dbReference type="EMBL" id="MAEL01000062">
    <property type="protein sequence ID" value="KAF1301044.1"/>
    <property type="molecule type" value="Genomic_DNA"/>
</dbReference>
<evidence type="ECO:0000313" key="3">
    <source>
        <dbReference type="Proteomes" id="UP000782705"/>
    </source>
</evidence>
<dbReference type="RefSeq" id="WP_161903366.1">
    <property type="nucleotide sequence ID" value="NZ_MAEL01000062.1"/>
</dbReference>
<dbReference type="Pfam" id="PF23023">
    <property type="entry name" value="Anti-Pycsar_Apyc1"/>
    <property type="match status" value="1"/>
</dbReference>
<proteinExistence type="predicted"/>
<dbReference type="PANTHER" id="PTHR42663">
    <property type="entry name" value="HYDROLASE C777.06C-RELATED-RELATED"/>
    <property type="match status" value="1"/>
</dbReference>
<organism evidence="2 3">
    <name type="scientific">Candidatus Enterococcus willemsii</name>
    <dbReference type="NCBI Taxonomy" id="1857215"/>
    <lineage>
        <taxon>Bacteria</taxon>
        <taxon>Bacillati</taxon>
        <taxon>Bacillota</taxon>
        <taxon>Bacilli</taxon>
        <taxon>Lactobacillales</taxon>
        <taxon>Enterococcaceae</taxon>
        <taxon>Enterococcus</taxon>
    </lineage>
</organism>
<evidence type="ECO:0000259" key="1">
    <source>
        <dbReference type="SMART" id="SM00849"/>
    </source>
</evidence>
<protein>
    <recommendedName>
        <fullName evidence="1">Metallo-beta-lactamase domain-containing protein</fullName>
    </recommendedName>
</protein>
<dbReference type="SMART" id="SM00849">
    <property type="entry name" value="Lactamase_B"/>
    <property type="match status" value="1"/>
</dbReference>
<dbReference type="SUPFAM" id="SSF56281">
    <property type="entry name" value="Metallo-hydrolase/oxidoreductase"/>
    <property type="match status" value="1"/>
</dbReference>
<sequence>MFNFLGSGSGFNTALGNNNAYIKKGTTLFMIDCGSTAFSTLKKYQLFDGIEHIYVLLTHLHADHVGSLGDLIFYGKYALGEMGVPNVTVLCPKEIKVADLLTLMGIPQSDYALEIFDQSSEIQTSDLQLSFTAVPVEHVPYLDCFGYIFNYQNQTAYYSGDSMMIPEKILTQIHQQAFDFFYQDTSQADYPGNIHLSLGKLTELIAPEYRSRVYCMHLDEGFNKESAKKLGFQVIHSIQN</sequence>
<gene>
    <name evidence="2" type="ORF">BAU17_09480</name>
</gene>
<comment type="caution">
    <text evidence="2">The sequence shown here is derived from an EMBL/GenBank/DDBJ whole genome shotgun (WGS) entry which is preliminary data.</text>
</comment>
<keyword evidence="3" id="KW-1185">Reference proteome</keyword>
<reference evidence="2 3" key="1">
    <citation type="submission" date="2016-06" db="EMBL/GenBank/DDBJ databases">
        <title>Four novel species of enterococci isolated from chicken manure.</title>
        <authorList>
            <person name="Van Tyne D."/>
        </authorList>
    </citation>
    <scope>NUCLEOTIDE SEQUENCE [LARGE SCALE GENOMIC DNA]</scope>
    <source>
        <strain evidence="2 3">CU12B</strain>
    </source>
</reference>
<name>A0ABQ6YVD0_9ENTE</name>
<dbReference type="Proteomes" id="UP000782705">
    <property type="component" value="Unassembled WGS sequence"/>
</dbReference>
<dbReference type="InterPro" id="IPR036866">
    <property type="entry name" value="RibonucZ/Hydroxyglut_hydro"/>
</dbReference>
<evidence type="ECO:0000313" key="2">
    <source>
        <dbReference type="EMBL" id="KAF1301044.1"/>
    </source>
</evidence>
<feature type="domain" description="Metallo-beta-lactamase" evidence="1">
    <location>
        <begin position="17"/>
        <end position="217"/>
    </location>
</feature>
<dbReference type="Gene3D" id="3.60.15.10">
    <property type="entry name" value="Ribonuclease Z/Hydroxyacylglutathione hydrolase-like"/>
    <property type="match status" value="1"/>
</dbReference>
<dbReference type="PANTHER" id="PTHR42663:SF6">
    <property type="entry name" value="HYDROLASE C777.06C-RELATED"/>
    <property type="match status" value="1"/>
</dbReference>
<dbReference type="InterPro" id="IPR001279">
    <property type="entry name" value="Metallo-B-lactamas"/>
</dbReference>
<accession>A0ABQ6YVD0</accession>